<accession>A0A420FMD2</accession>
<dbReference type="RefSeq" id="WP_120335028.1">
    <property type="nucleotide sequence ID" value="NZ_MCAQ01000025.1"/>
</dbReference>
<protein>
    <submittedName>
        <fullName evidence="1">Uncharacterized protein</fullName>
    </submittedName>
</protein>
<name>A0A420FMD2_9SPHI</name>
<proteinExistence type="predicted"/>
<organism evidence="1 2">
    <name type="scientific">Sphingobacterium siyangense</name>
    <dbReference type="NCBI Taxonomy" id="459529"/>
    <lineage>
        <taxon>Bacteria</taxon>
        <taxon>Pseudomonadati</taxon>
        <taxon>Bacteroidota</taxon>
        <taxon>Sphingobacteriia</taxon>
        <taxon>Sphingobacteriales</taxon>
        <taxon>Sphingobacteriaceae</taxon>
        <taxon>Sphingobacterium</taxon>
    </lineage>
</organism>
<gene>
    <name evidence="1" type="ORF">BCY89_10255</name>
</gene>
<evidence type="ECO:0000313" key="1">
    <source>
        <dbReference type="EMBL" id="RKF34026.1"/>
    </source>
</evidence>
<reference evidence="1 2" key="1">
    <citation type="submission" date="2016-07" db="EMBL/GenBank/DDBJ databases">
        <title>Genome analysis of Sphingobacterium siyangense T12B17.</title>
        <authorList>
            <person name="Xu D."/>
            <person name="Su Y."/>
            <person name="Zheng S."/>
        </authorList>
    </citation>
    <scope>NUCLEOTIDE SEQUENCE [LARGE SCALE GENOMIC DNA]</scope>
    <source>
        <strain evidence="1 2">T12B17</strain>
    </source>
</reference>
<dbReference type="Proteomes" id="UP000286402">
    <property type="component" value="Unassembled WGS sequence"/>
</dbReference>
<dbReference type="EMBL" id="MCAQ01000025">
    <property type="protein sequence ID" value="RKF34026.1"/>
    <property type="molecule type" value="Genomic_DNA"/>
</dbReference>
<dbReference type="Pfam" id="PF19781">
    <property type="entry name" value="DUF6266"/>
    <property type="match status" value="1"/>
</dbReference>
<dbReference type="InterPro" id="IPR046233">
    <property type="entry name" value="DUF6266"/>
</dbReference>
<dbReference type="AlphaFoldDB" id="A0A420FMD2"/>
<sequence length="211" mass="23559">MAILEDGPNGGFRGKVGSVYGYNLNGKCVIRGARKKSTKPPTAAQLAHRQKIKLVSKFCGWIKPIVNFGYQFEETKNSGRGKFQLAQQHIFKNALDVDVENQPVINMEKVQVFVGELVSPEGVLARWEDGLLKLSWIPNPKYGDSMFKLNLALVSLDREGDLKMAIADAAQGECTVDIATFRKDKFDYHVYIGFWDTYHGAFSNSTYCGVI</sequence>
<comment type="caution">
    <text evidence="1">The sequence shown here is derived from an EMBL/GenBank/DDBJ whole genome shotgun (WGS) entry which is preliminary data.</text>
</comment>
<evidence type="ECO:0000313" key="2">
    <source>
        <dbReference type="Proteomes" id="UP000286402"/>
    </source>
</evidence>
<keyword evidence="2" id="KW-1185">Reference proteome</keyword>